<dbReference type="InterPro" id="IPR005548">
    <property type="entry name" value="Cell_div_FtsQ/DivIB_C"/>
</dbReference>
<evidence type="ECO:0000256" key="2">
    <source>
        <dbReference type="ARBA" id="ARBA00022475"/>
    </source>
</evidence>
<keyword evidence="6 8" id="KW-0472">Membrane</keyword>
<evidence type="ECO:0000256" key="7">
    <source>
        <dbReference type="ARBA" id="ARBA00023306"/>
    </source>
</evidence>
<dbReference type="HAMAP" id="MF_00912">
    <property type="entry name" value="DivIB"/>
    <property type="match status" value="1"/>
</dbReference>
<gene>
    <name evidence="8" type="primary">divIB</name>
    <name evidence="10" type="ORF">ACFSKK_04390</name>
</gene>
<dbReference type="GO" id="GO:0051301">
    <property type="term" value="P:cell division"/>
    <property type="evidence" value="ECO:0007669"/>
    <property type="project" value="UniProtKB-KW"/>
</dbReference>
<dbReference type="PANTHER" id="PTHR37820:SF1">
    <property type="entry name" value="CELL DIVISION PROTEIN FTSQ"/>
    <property type="match status" value="1"/>
</dbReference>
<dbReference type="EMBL" id="JBHUIK010000001">
    <property type="protein sequence ID" value="MFD2212952.1"/>
    <property type="molecule type" value="Genomic_DNA"/>
</dbReference>
<dbReference type="Proteomes" id="UP001597318">
    <property type="component" value="Unassembled WGS sequence"/>
</dbReference>
<dbReference type="Pfam" id="PF03799">
    <property type="entry name" value="FtsQ_DivIB_C"/>
    <property type="match status" value="1"/>
</dbReference>
<keyword evidence="4 8" id="KW-0812">Transmembrane</keyword>
<accession>A0ABW5BT85</accession>
<keyword evidence="5 8" id="KW-1133">Transmembrane helix</keyword>
<dbReference type="Pfam" id="PF08478">
    <property type="entry name" value="POTRA_1"/>
    <property type="match status" value="1"/>
</dbReference>
<evidence type="ECO:0000256" key="8">
    <source>
        <dbReference type="HAMAP-Rule" id="MF_00912"/>
    </source>
</evidence>
<dbReference type="RefSeq" id="WP_247341546.1">
    <property type="nucleotide sequence ID" value="NZ_CP095550.1"/>
</dbReference>
<protein>
    <recommendedName>
        <fullName evidence="8">Cell division protein DivIB</fullName>
    </recommendedName>
</protein>
<comment type="similarity">
    <text evidence="8">Belongs to the FtsQ/DivIB family. DivIB subfamily.</text>
</comment>
<organism evidence="10 11">
    <name type="scientific">Metabacillus endolithicus</name>
    <dbReference type="NCBI Taxonomy" id="1535204"/>
    <lineage>
        <taxon>Bacteria</taxon>
        <taxon>Bacillati</taxon>
        <taxon>Bacillota</taxon>
        <taxon>Bacilli</taxon>
        <taxon>Bacillales</taxon>
        <taxon>Bacillaceae</taxon>
        <taxon>Metabacillus</taxon>
    </lineage>
</organism>
<reference evidence="11" key="1">
    <citation type="journal article" date="2019" name="Int. J. Syst. Evol. Microbiol.">
        <title>The Global Catalogue of Microorganisms (GCM) 10K type strain sequencing project: providing services to taxonomists for standard genome sequencing and annotation.</title>
        <authorList>
            <consortium name="The Broad Institute Genomics Platform"/>
            <consortium name="The Broad Institute Genome Sequencing Center for Infectious Disease"/>
            <person name="Wu L."/>
            <person name="Ma J."/>
        </authorList>
    </citation>
    <scope>NUCLEOTIDE SEQUENCE [LARGE SCALE GENOMIC DNA]</scope>
    <source>
        <strain evidence="11">CGMCC 1.15474</strain>
    </source>
</reference>
<dbReference type="InterPro" id="IPR050487">
    <property type="entry name" value="FtsQ_DivIB"/>
</dbReference>
<comment type="caution">
    <text evidence="10">The sequence shown here is derived from an EMBL/GenBank/DDBJ whole genome shotgun (WGS) entry which is preliminary data.</text>
</comment>
<evidence type="ECO:0000256" key="3">
    <source>
        <dbReference type="ARBA" id="ARBA00022618"/>
    </source>
</evidence>
<sequence length="263" mass="30242">MEKKVVSLEDRIPKLQQQRKQKTNRRLISFLSIFFLLILLVIYFQSPLSKVSSITVKGNVHVESEKIIEMSKITTSNGFWNINTTKTSQLIEEHLQIKQATVEKKFPNHIVLQVDEYDSIAYLEENGVYKPILENGQVLKDRTVKVPADAPVLINWNQEKDVNEMINELKKLSPSILNSISEIHHAPNKTDPWLVHLYMNDGYEVMASVRTFSKKMNTYTKIVSQLDENSKGIIHLEVGSYFESYTPIESKEEGDEAQDETEG</sequence>
<comment type="subcellular location">
    <subcellularLocation>
        <location evidence="8">Cell membrane</location>
        <topology evidence="8">Single-pass type II membrane protein</topology>
    </subcellularLocation>
    <subcellularLocation>
        <location evidence="1">Membrane</location>
    </subcellularLocation>
    <text evidence="8">Localizes to the division septum.</text>
</comment>
<evidence type="ECO:0000256" key="5">
    <source>
        <dbReference type="ARBA" id="ARBA00022989"/>
    </source>
</evidence>
<evidence type="ECO:0000259" key="9">
    <source>
        <dbReference type="PROSITE" id="PS51779"/>
    </source>
</evidence>
<keyword evidence="7 8" id="KW-0131">Cell cycle</keyword>
<evidence type="ECO:0000256" key="4">
    <source>
        <dbReference type="ARBA" id="ARBA00022692"/>
    </source>
</evidence>
<dbReference type="InterPro" id="IPR026580">
    <property type="entry name" value="DivIB"/>
</dbReference>
<dbReference type="Gene3D" id="3.10.20.310">
    <property type="entry name" value="membrane protein fhac"/>
    <property type="match status" value="1"/>
</dbReference>
<keyword evidence="3 8" id="KW-0132">Cell division</keyword>
<keyword evidence="11" id="KW-1185">Reference proteome</keyword>
<evidence type="ECO:0000256" key="1">
    <source>
        <dbReference type="ARBA" id="ARBA00004370"/>
    </source>
</evidence>
<evidence type="ECO:0000256" key="6">
    <source>
        <dbReference type="ARBA" id="ARBA00023136"/>
    </source>
</evidence>
<name>A0ABW5BT85_9BACI</name>
<dbReference type="PANTHER" id="PTHR37820">
    <property type="entry name" value="CELL DIVISION PROTEIN DIVIB"/>
    <property type="match status" value="1"/>
</dbReference>
<evidence type="ECO:0000313" key="10">
    <source>
        <dbReference type="EMBL" id="MFD2212952.1"/>
    </source>
</evidence>
<dbReference type="InterPro" id="IPR034746">
    <property type="entry name" value="POTRA"/>
</dbReference>
<feature type="domain" description="POTRA" evidence="9">
    <location>
        <begin position="49"/>
        <end position="117"/>
    </location>
</feature>
<comment type="function">
    <text evidence="8">Cell division protein that may be involved in stabilizing or promoting the assembly of the division complex.</text>
</comment>
<dbReference type="PROSITE" id="PS51779">
    <property type="entry name" value="POTRA"/>
    <property type="match status" value="1"/>
</dbReference>
<keyword evidence="2 8" id="KW-1003">Cell membrane</keyword>
<dbReference type="InterPro" id="IPR013685">
    <property type="entry name" value="POTRA_FtsQ_type"/>
</dbReference>
<evidence type="ECO:0000313" key="11">
    <source>
        <dbReference type="Proteomes" id="UP001597318"/>
    </source>
</evidence>
<dbReference type="Gene3D" id="3.40.50.10960">
    <property type="match status" value="1"/>
</dbReference>
<feature type="transmembrane region" description="Helical" evidence="8">
    <location>
        <begin position="27"/>
        <end position="44"/>
    </location>
</feature>
<proteinExistence type="inferred from homology"/>